<dbReference type="OrthoDB" id="10533218at2759"/>
<reference evidence="1 2" key="1">
    <citation type="journal article" date="2020" name="J. Phycol.">
        <title>Comparative genome analysis reveals Cyanidiococcus gen. nov., a new extremophilic red algal genus sister to Cyanidioschyzon (Cyanidioschyzonaceae, Rhodophyta).</title>
        <authorList>
            <person name="Liu S.-L."/>
            <person name="Chiang Y.-R."/>
            <person name="Yoon H.S."/>
            <person name="Fu H.-Y."/>
        </authorList>
    </citation>
    <scope>NUCLEOTIDE SEQUENCE [LARGE SCALE GENOMIC DNA]</scope>
    <source>
        <strain evidence="1 2">THAL066</strain>
    </source>
</reference>
<accession>A0A7J7IT39</accession>
<evidence type="ECO:0000313" key="1">
    <source>
        <dbReference type="EMBL" id="KAF6005551.1"/>
    </source>
</evidence>
<organism evidence="1 2">
    <name type="scientific">Cyanidiococcus yangmingshanensis</name>
    <dbReference type="NCBI Taxonomy" id="2690220"/>
    <lineage>
        <taxon>Eukaryota</taxon>
        <taxon>Rhodophyta</taxon>
        <taxon>Bangiophyceae</taxon>
        <taxon>Cyanidiales</taxon>
        <taxon>Cyanidiaceae</taxon>
        <taxon>Cyanidiococcus</taxon>
    </lineage>
</organism>
<gene>
    <name evidence="1" type="ORF">F1559_005155</name>
</gene>
<keyword evidence="2" id="KW-1185">Reference proteome</keyword>
<proteinExistence type="predicted"/>
<evidence type="ECO:0000313" key="2">
    <source>
        <dbReference type="Proteomes" id="UP000530660"/>
    </source>
</evidence>
<protein>
    <submittedName>
        <fullName evidence="1">Uncharacterized protein</fullName>
    </submittedName>
</protein>
<dbReference type="AlphaFoldDB" id="A0A7J7IT39"/>
<name>A0A7J7IT39_9RHOD</name>
<comment type="caution">
    <text evidence="1">The sequence shown here is derived from an EMBL/GenBank/DDBJ whole genome shotgun (WGS) entry which is preliminary data.</text>
</comment>
<dbReference type="EMBL" id="VWRR01000001">
    <property type="protein sequence ID" value="KAF6005551.1"/>
    <property type="molecule type" value="Genomic_DNA"/>
</dbReference>
<dbReference type="Proteomes" id="UP000530660">
    <property type="component" value="Unassembled WGS sequence"/>
</dbReference>
<sequence length="396" mass="44723">MEAVPSTHEWLDDVLLQEQMLVRPWMMPAIAATDDDSAAVEDALLREADRANFETLMLRAMTELRLCHEWFVPGPLHGPIEERPPIMKSSAELFPSIAKLQAWKQIFLGCLESRDGTRIPAFLRVDGTAERLLEAIHGRPLSPRESYLVPERLVNVDGTLLHRLNLQPAELLLFHGRHPIGATARIVRHLLDTCTCRLGEYVEALASLPVTVSNLSLIRAVDRKLLFRIYVSRVCSCWQPPLMNPNDFASVRLVELFAIFALRVLDERPQWITGETCHRARDMGTGRVADQECGPALSVSASATHWHRKWNLTTQQTDALDRGTSPESRLCREILTQCSARMTHHAAIDSTLGLKHGSISTEKKDTLHACNRLFIRYAAKTYLQWRSLPQPGNRTP</sequence>